<organism evidence="3 4">
    <name type="scientific">Streptomyces yatensis</name>
    <dbReference type="NCBI Taxonomy" id="155177"/>
    <lineage>
        <taxon>Bacteria</taxon>
        <taxon>Bacillati</taxon>
        <taxon>Actinomycetota</taxon>
        <taxon>Actinomycetes</taxon>
        <taxon>Kitasatosporales</taxon>
        <taxon>Streptomycetaceae</taxon>
        <taxon>Streptomyces</taxon>
        <taxon>Streptomyces violaceusniger group</taxon>
    </lineage>
</organism>
<dbReference type="Gene3D" id="3.40.710.10">
    <property type="entry name" value="DD-peptidase/beta-lactamase superfamily"/>
    <property type="match status" value="1"/>
</dbReference>
<sequence>MQRKRLAAAVLLAATLTGAFAPVAAAPAAAAHRPDPVQRQLDRLVDRDGVPGALAYDGSRTRSAGVADLESGRPMVDAQGRFRLASNTKAFTAAAVMRLVADGRVRLDDHAGTYVPQLTERPITIRQLLKQTSGLPEYSALVDWNRPGTPEDYLALALKEEPVFEPGTDWGYSNTNYLVLGMVIDKASGVDFRTYVDRTILRPLRLDDTYWPAPGELSLRGTHARNYGVHPARPEAGRVDVTELPGYEFGASGGLVSTPGDLNAFWDGLFGGRLLPGWAVRLMTRDTIDIGGRDVYPAGSRYGYGIASIPLSCGGVYWGHGGDLPGDSVGGGRATAGRGTVTVYTTTWAAEGESLRHLQGAVDAALCGKSRWGPSFGSDPASPA</sequence>
<evidence type="ECO:0000256" key="1">
    <source>
        <dbReference type="SAM" id="SignalP"/>
    </source>
</evidence>
<evidence type="ECO:0000313" key="4">
    <source>
        <dbReference type="Proteomes" id="UP001499947"/>
    </source>
</evidence>
<comment type="caution">
    <text evidence="3">The sequence shown here is derived from an EMBL/GenBank/DDBJ whole genome shotgun (WGS) entry which is preliminary data.</text>
</comment>
<dbReference type="RefSeq" id="WP_211121496.1">
    <property type="nucleotide sequence ID" value="NZ_BAAALR010000047.1"/>
</dbReference>
<dbReference type="Proteomes" id="UP001499947">
    <property type="component" value="Unassembled WGS sequence"/>
</dbReference>
<dbReference type="GO" id="GO:0016787">
    <property type="term" value="F:hydrolase activity"/>
    <property type="evidence" value="ECO:0007669"/>
    <property type="project" value="UniProtKB-KW"/>
</dbReference>
<feature type="signal peptide" evidence="1">
    <location>
        <begin position="1"/>
        <end position="21"/>
    </location>
</feature>
<dbReference type="PANTHER" id="PTHR46825:SF7">
    <property type="entry name" value="D-ALANYL-D-ALANINE CARBOXYPEPTIDASE"/>
    <property type="match status" value="1"/>
</dbReference>
<gene>
    <name evidence="3" type="ORF">GCM10009680_41830</name>
</gene>
<evidence type="ECO:0000313" key="3">
    <source>
        <dbReference type="EMBL" id="GAA1697312.1"/>
    </source>
</evidence>
<dbReference type="SUPFAM" id="SSF56601">
    <property type="entry name" value="beta-lactamase/transpeptidase-like"/>
    <property type="match status" value="1"/>
</dbReference>
<accession>A0ABN2I2G6</accession>
<feature type="domain" description="Beta-lactamase-related" evidence="2">
    <location>
        <begin position="38"/>
        <end position="354"/>
    </location>
</feature>
<proteinExistence type="predicted"/>
<dbReference type="PANTHER" id="PTHR46825">
    <property type="entry name" value="D-ALANYL-D-ALANINE-CARBOXYPEPTIDASE/ENDOPEPTIDASE AMPH"/>
    <property type="match status" value="1"/>
</dbReference>
<dbReference type="InterPro" id="IPR050491">
    <property type="entry name" value="AmpC-like"/>
</dbReference>
<feature type="chain" id="PRO_5046807400" evidence="1">
    <location>
        <begin position="22"/>
        <end position="384"/>
    </location>
</feature>
<keyword evidence="4" id="KW-1185">Reference proteome</keyword>
<protein>
    <submittedName>
        <fullName evidence="3">Serine hydrolase domain-containing protein</fullName>
    </submittedName>
</protein>
<evidence type="ECO:0000259" key="2">
    <source>
        <dbReference type="Pfam" id="PF00144"/>
    </source>
</evidence>
<keyword evidence="3" id="KW-0378">Hydrolase</keyword>
<dbReference type="InterPro" id="IPR012338">
    <property type="entry name" value="Beta-lactam/transpept-like"/>
</dbReference>
<name>A0ABN2I2G6_9ACTN</name>
<keyword evidence="1" id="KW-0732">Signal</keyword>
<dbReference type="Pfam" id="PF00144">
    <property type="entry name" value="Beta-lactamase"/>
    <property type="match status" value="1"/>
</dbReference>
<dbReference type="InterPro" id="IPR001466">
    <property type="entry name" value="Beta-lactam-related"/>
</dbReference>
<reference evidence="3 4" key="1">
    <citation type="journal article" date="2019" name="Int. J. Syst. Evol. Microbiol.">
        <title>The Global Catalogue of Microorganisms (GCM) 10K type strain sequencing project: providing services to taxonomists for standard genome sequencing and annotation.</title>
        <authorList>
            <consortium name="The Broad Institute Genomics Platform"/>
            <consortium name="The Broad Institute Genome Sequencing Center for Infectious Disease"/>
            <person name="Wu L."/>
            <person name="Ma J."/>
        </authorList>
    </citation>
    <scope>NUCLEOTIDE SEQUENCE [LARGE SCALE GENOMIC DNA]</scope>
    <source>
        <strain evidence="3 4">JCM 13244</strain>
    </source>
</reference>
<dbReference type="EMBL" id="BAAALR010000047">
    <property type="protein sequence ID" value="GAA1697312.1"/>
    <property type="molecule type" value="Genomic_DNA"/>
</dbReference>